<dbReference type="Gene3D" id="3.40.50.720">
    <property type="entry name" value="NAD(P)-binding Rossmann-like Domain"/>
    <property type="match status" value="1"/>
</dbReference>
<dbReference type="OrthoDB" id="542013at2759"/>
<comment type="caution">
    <text evidence="2">The sequence shown here is derived from an EMBL/GenBank/DDBJ whole genome shotgun (WGS) entry which is preliminary data.</text>
</comment>
<evidence type="ECO:0000256" key="1">
    <source>
        <dbReference type="ARBA" id="ARBA00023002"/>
    </source>
</evidence>
<dbReference type="SUPFAM" id="SSF51735">
    <property type="entry name" value="NAD(P)-binding Rossmann-fold domains"/>
    <property type="match status" value="1"/>
</dbReference>
<accession>A0A8H6Z1C0</accession>
<dbReference type="Proteomes" id="UP000620124">
    <property type="component" value="Unassembled WGS sequence"/>
</dbReference>
<dbReference type="GO" id="GO:0016491">
    <property type="term" value="F:oxidoreductase activity"/>
    <property type="evidence" value="ECO:0007669"/>
    <property type="project" value="UniProtKB-KW"/>
</dbReference>
<name>A0A8H6Z1C0_9AGAR</name>
<organism evidence="2 3">
    <name type="scientific">Mycena venus</name>
    <dbReference type="NCBI Taxonomy" id="2733690"/>
    <lineage>
        <taxon>Eukaryota</taxon>
        <taxon>Fungi</taxon>
        <taxon>Dikarya</taxon>
        <taxon>Basidiomycota</taxon>
        <taxon>Agaricomycotina</taxon>
        <taxon>Agaricomycetes</taxon>
        <taxon>Agaricomycetidae</taxon>
        <taxon>Agaricales</taxon>
        <taxon>Marasmiineae</taxon>
        <taxon>Mycenaceae</taxon>
        <taxon>Mycena</taxon>
    </lineage>
</organism>
<dbReference type="Pfam" id="PF00106">
    <property type="entry name" value="adh_short"/>
    <property type="match status" value="1"/>
</dbReference>
<gene>
    <name evidence="2" type="ORF">MVEN_00240600</name>
</gene>
<proteinExistence type="predicted"/>
<evidence type="ECO:0000313" key="3">
    <source>
        <dbReference type="Proteomes" id="UP000620124"/>
    </source>
</evidence>
<dbReference type="PANTHER" id="PTHR43157:SF31">
    <property type="entry name" value="PHOSPHATIDYLINOSITOL-GLYCAN BIOSYNTHESIS CLASS F PROTEIN"/>
    <property type="match status" value="1"/>
</dbReference>
<keyword evidence="3" id="KW-1185">Reference proteome</keyword>
<dbReference type="InterPro" id="IPR002347">
    <property type="entry name" value="SDR_fam"/>
</dbReference>
<keyword evidence="1" id="KW-0560">Oxidoreductase</keyword>
<dbReference type="InterPro" id="IPR036291">
    <property type="entry name" value="NAD(P)-bd_dom_sf"/>
</dbReference>
<dbReference type="AlphaFoldDB" id="A0A8H6Z1C0"/>
<reference evidence="2" key="1">
    <citation type="submission" date="2020-05" db="EMBL/GenBank/DDBJ databases">
        <title>Mycena genomes resolve the evolution of fungal bioluminescence.</title>
        <authorList>
            <person name="Tsai I.J."/>
        </authorList>
    </citation>
    <scope>NUCLEOTIDE SEQUENCE</scope>
    <source>
        <strain evidence="2">CCC161011</strain>
    </source>
</reference>
<sequence>MLARIQIARQVLTWKWINDQRTPLELVSSDLQGKSVVITGSNRGVGFEAAKHFAEMHVDKLILACRNVEAGNLAAKQISEATGCTSVVCWPLDLGSFASVCTFASRIRDENIRIDILVGNAAIMGSKLSTTEDGWEEMLQVNYLSNVLLTILLLPSLSCPAAHSNTGRPRIILLSSEAHALISRLAEADSPRILSKLNDREYCSKAVMEQRYFVSKLFVLFFSRELARLVNSDTGPIVVTVTPGLCNSDLDIESTTSPLMRHIKRASMSFIGRTPEMGSRTIVNAVTAIEGPIEHGKYLASCRVERESDFCLSREGTTVQTRLWEETMQILQKVDDRIEAILRDV</sequence>
<dbReference type="PRINTS" id="PR00081">
    <property type="entry name" value="GDHRDH"/>
</dbReference>
<dbReference type="EMBL" id="JACAZI010000002">
    <property type="protein sequence ID" value="KAF7369134.1"/>
    <property type="molecule type" value="Genomic_DNA"/>
</dbReference>
<evidence type="ECO:0000313" key="2">
    <source>
        <dbReference type="EMBL" id="KAF7369134.1"/>
    </source>
</evidence>
<dbReference type="PANTHER" id="PTHR43157">
    <property type="entry name" value="PHOSPHATIDYLINOSITOL-GLYCAN BIOSYNTHESIS CLASS F PROTEIN-RELATED"/>
    <property type="match status" value="1"/>
</dbReference>
<protein>
    <submittedName>
        <fullName evidence="2">NAD(P)-binding protein</fullName>
    </submittedName>
</protein>